<reference evidence="2 3" key="1">
    <citation type="submission" date="2016-10" db="EMBL/GenBank/DDBJ databases">
        <title>Genome sequence of the basidiomycete white-rot fungus Trametes pubescens.</title>
        <authorList>
            <person name="Makela M.R."/>
            <person name="Granchi Z."/>
            <person name="Peng M."/>
            <person name="De Vries R.P."/>
            <person name="Grigoriev I."/>
            <person name="Riley R."/>
            <person name="Hilden K."/>
        </authorList>
    </citation>
    <scope>NUCLEOTIDE SEQUENCE [LARGE SCALE GENOMIC DNA]</scope>
    <source>
        <strain evidence="2 3">FBCC735</strain>
    </source>
</reference>
<comment type="caution">
    <text evidence="2">The sequence shown here is derived from an EMBL/GenBank/DDBJ whole genome shotgun (WGS) entry which is preliminary data.</text>
</comment>
<feature type="compositionally biased region" description="Pro residues" evidence="1">
    <location>
        <begin position="1"/>
        <end position="12"/>
    </location>
</feature>
<evidence type="ECO:0000256" key="1">
    <source>
        <dbReference type="SAM" id="MobiDB-lite"/>
    </source>
</evidence>
<evidence type="ECO:0000313" key="3">
    <source>
        <dbReference type="Proteomes" id="UP000184267"/>
    </source>
</evidence>
<gene>
    <name evidence="2" type="ORF">TRAPUB_315</name>
</gene>
<dbReference type="EMBL" id="MNAD01001011">
    <property type="protein sequence ID" value="OJT08809.1"/>
    <property type="molecule type" value="Genomic_DNA"/>
</dbReference>
<name>A0A1M2VMH2_TRAPU</name>
<proteinExistence type="predicted"/>
<feature type="compositionally biased region" description="Low complexity" evidence="1">
    <location>
        <begin position="13"/>
        <end position="36"/>
    </location>
</feature>
<dbReference type="OrthoDB" id="3220849at2759"/>
<feature type="compositionally biased region" description="Basic and acidic residues" evidence="1">
    <location>
        <begin position="80"/>
        <end position="90"/>
    </location>
</feature>
<protein>
    <submittedName>
        <fullName evidence="2">Uncharacterized protein</fullName>
    </submittedName>
</protein>
<organism evidence="2 3">
    <name type="scientific">Trametes pubescens</name>
    <name type="common">White-rot fungus</name>
    <dbReference type="NCBI Taxonomy" id="154538"/>
    <lineage>
        <taxon>Eukaryota</taxon>
        <taxon>Fungi</taxon>
        <taxon>Dikarya</taxon>
        <taxon>Basidiomycota</taxon>
        <taxon>Agaricomycotina</taxon>
        <taxon>Agaricomycetes</taxon>
        <taxon>Polyporales</taxon>
        <taxon>Polyporaceae</taxon>
        <taxon>Trametes</taxon>
    </lineage>
</organism>
<sequence length="90" mass="10143">MPSSDPPSPARPQRPTASRTPRPTTPRTQTPPRGSPLTPAQAIAQAWMRESPDSQQKWRAADAQARDMYTNPRRWNTARRSPERKAKGKL</sequence>
<accession>A0A1M2VMH2</accession>
<feature type="region of interest" description="Disordered" evidence="1">
    <location>
        <begin position="1"/>
        <end position="90"/>
    </location>
</feature>
<dbReference type="Proteomes" id="UP000184267">
    <property type="component" value="Unassembled WGS sequence"/>
</dbReference>
<keyword evidence="3" id="KW-1185">Reference proteome</keyword>
<dbReference type="OMA" id="HAWVIRV"/>
<evidence type="ECO:0000313" key="2">
    <source>
        <dbReference type="EMBL" id="OJT08809.1"/>
    </source>
</evidence>
<dbReference type="AlphaFoldDB" id="A0A1M2VMH2"/>